<dbReference type="RefSeq" id="WP_214431643.1">
    <property type="nucleotide sequence ID" value="NZ_CAWPUQ010000101.1"/>
</dbReference>
<name>A0A8J7LEA1_9NOST</name>
<gene>
    <name evidence="1" type="ORF">I8752_07265</name>
</gene>
<comment type="caution">
    <text evidence="1">The sequence shown here is derived from an EMBL/GenBank/DDBJ whole genome shotgun (WGS) entry which is preliminary data.</text>
</comment>
<sequence length="79" mass="9080">MLATLQGIFEIFTKGYMHNGKSTRPQLFSNFCDRSNSSVDKFKTDALETWMRGVAWNLKLQVDGRKCQPTNHFLISLIP</sequence>
<dbReference type="EMBL" id="JAECZA010000019">
    <property type="protein sequence ID" value="MBH8572818.1"/>
    <property type="molecule type" value="Genomic_DNA"/>
</dbReference>
<protein>
    <submittedName>
        <fullName evidence="1">Uncharacterized protein</fullName>
    </submittedName>
</protein>
<evidence type="ECO:0000313" key="1">
    <source>
        <dbReference type="EMBL" id="MBH8572818.1"/>
    </source>
</evidence>
<keyword evidence="2" id="KW-1185">Reference proteome</keyword>
<dbReference type="Proteomes" id="UP000662314">
    <property type="component" value="Unassembled WGS sequence"/>
</dbReference>
<reference evidence="1 2" key="1">
    <citation type="journal article" date="2021" name="Int. J. Syst. Evol. Microbiol.">
        <title>Amazonocrinis nigriterrae gen. nov., sp. nov., Atlanticothrix silvestris gen. nov., sp. nov. and Dendronalium phyllosphericum gen. nov., sp. nov., nostocacean cyanobacteria from Brazilian environments.</title>
        <authorList>
            <person name="Alvarenga D.O."/>
            <person name="Andreote A.P.D."/>
            <person name="Branco L.H.Z."/>
            <person name="Delbaje E."/>
            <person name="Cruz R.B."/>
            <person name="Varani A.M."/>
            <person name="Fiore M.F."/>
        </authorList>
    </citation>
    <scope>NUCLEOTIDE SEQUENCE [LARGE SCALE GENOMIC DNA]</scope>
    <source>
        <strain evidence="1 2">CENA369</strain>
    </source>
</reference>
<proteinExistence type="predicted"/>
<accession>A0A8J7LEA1</accession>
<evidence type="ECO:0000313" key="2">
    <source>
        <dbReference type="Proteomes" id="UP000662314"/>
    </source>
</evidence>
<dbReference type="AlphaFoldDB" id="A0A8J7LEA1"/>
<organism evidence="1 2">
    <name type="scientific">Dendronalium phyllosphericum CENA369</name>
    <dbReference type="NCBI Taxonomy" id="1725256"/>
    <lineage>
        <taxon>Bacteria</taxon>
        <taxon>Bacillati</taxon>
        <taxon>Cyanobacteriota</taxon>
        <taxon>Cyanophyceae</taxon>
        <taxon>Nostocales</taxon>
        <taxon>Nostocaceae</taxon>
        <taxon>Dendronalium</taxon>
        <taxon>Dendronalium phyllosphericum</taxon>
    </lineage>
</organism>